<feature type="compositionally biased region" description="Basic residues" evidence="1">
    <location>
        <begin position="197"/>
        <end position="223"/>
    </location>
</feature>
<feature type="compositionally biased region" description="Basic and acidic residues" evidence="1">
    <location>
        <begin position="231"/>
        <end position="252"/>
    </location>
</feature>
<evidence type="ECO:0000313" key="3">
    <source>
        <dbReference type="Proteomes" id="UP000298663"/>
    </source>
</evidence>
<evidence type="ECO:0000256" key="1">
    <source>
        <dbReference type="SAM" id="MobiDB-lite"/>
    </source>
</evidence>
<feature type="compositionally biased region" description="Basic and acidic residues" evidence="1">
    <location>
        <begin position="154"/>
        <end position="166"/>
    </location>
</feature>
<reference evidence="2 3" key="1">
    <citation type="journal article" date="2015" name="Genome Biol.">
        <title>Comparative genomics of Steinernema reveals deeply conserved gene regulatory networks.</title>
        <authorList>
            <person name="Dillman A.R."/>
            <person name="Macchietto M."/>
            <person name="Porter C.F."/>
            <person name="Rogers A."/>
            <person name="Williams B."/>
            <person name="Antoshechkin I."/>
            <person name="Lee M.M."/>
            <person name="Goodwin Z."/>
            <person name="Lu X."/>
            <person name="Lewis E.E."/>
            <person name="Goodrich-Blair H."/>
            <person name="Stock S.P."/>
            <person name="Adams B.J."/>
            <person name="Sternberg P.W."/>
            <person name="Mortazavi A."/>
        </authorList>
    </citation>
    <scope>NUCLEOTIDE SEQUENCE [LARGE SCALE GENOMIC DNA]</scope>
    <source>
        <strain evidence="2 3">ALL</strain>
    </source>
</reference>
<protein>
    <submittedName>
        <fullName evidence="2">Uncharacterized protein</fullName>
    </submittedName>
</protein>
<feature type="region of interest" description="Disordered" evidence="1">
    <location>
        <begin position="142"/>
        <end position="270"/>
    </location>
</feature>
<sequence length="270" mass="30517">MTVPTAMLLLRQLDEAANLAFETMGSFPELKSELLQTLEMKNREIRMFKLLNLKTEASTSLVRLGSVEKTIEDAYEALDSLILEAGDTTRATIQRELSGWLDKADNRKPRTKEALTVVLKQERSILAGLLLQLTGICDEMMGRKRSPKTTTGARGEDSQEEESKSSEEDETKDLDKDVDMRSRSPSNRSSCPVPARPPRRRPRPRRHPLLPPRRSPRQIRRSHPSIVIEPEAPRVTETRSVEIEDALKRPDKGASQTTSRFQGWKAEFGA</sequence>
<dbReference type="EMBL" id="AZBU02000002">
    <property type="protein sequence ID" value="TKR96489.1"/>
    <property type="molecule type" value="Genomic_DNA"/>
</dbReference>
<dbReference type="AlphaFoldDB" id="A0A4U5PIN7"/>
<feature type="compositionally biased region" description="Low complexity" evidence="1">
    <location>
        <begin position="183"/>
        <end position="193"/>
    </location>
</feature>
<comment type="caution">
    <text evidence="2">The sequence shown here is derived from an EMBL/GenBank/DDBJ whole genome shotgun (WGS) entry which is preliminary data.</text>
</comment>
<gene>
    <name evidence="2" type="ORF">L596_010499</name>
</gene>
<reference evidence="2 3" key="2">
    <citation type="journal article" date="2019" name="G3 (Bethesda)">
        <title>Hybrid Assembly of the Genome of the Entomopathogenic Nematode Steinernema carpocapsae Identifies the X-Chromosome.</title>
        <authorList>
            <person name="Serra L."/>
            <person name="Macchietto M."/>
            <person name="Macias-Munoz A."/>
            <person name="McGill C.J."/>
            <person name="Rodriguez I.M."/>
            <person name="Rodriguez B."/>
            <person name="Murad R."/>
            <person name="Mortazavi A."/>
        </authorList>
    </citation>
    <scope>NUCLEOTIDE SEQUENCE [LARGE SCALE GENOMIC DNA]</scope>
    <source>
        <strain evidence="2 3">ALL</strain>
    </source>
</reference>
<organism evidence="2 3">
    <name type="scientific">Steinernema carpocapsae</name>
    <name type="common">Entomopathogenic nematode</name>
    <dbReference type="NCBI Taxonomy" id="34508"/>
    <lineage>
        <taxon>Eukaryota</taxon>
        <taxon>Metazoa</taxon>
        <taxon>Ecdysozoa</taxon>
        <taxon>Nematoda</taxon>
        <taxon>Chromadorea</taxon>
        <taxon>Rhabditida</taxon>
        <taxon>Tylenchina</taxon>
        <taxon>Panagrolaimomorpha</taxon>
        <taxon>Strongyloidoidea</taxon>
        <taxon>Steinernematidae</taxon>
        <taxon>Steinernema</taxon>
    </lineage>
</organism>
<dbReference type="Proteomes" id="UP000298663">
    <property type="component" value="Unassembled WGS sequence"/>
</dbReference>
<keyword evidence="3" id="KW-1185">Reference proteome</keyword>
<proteinExistence type="predicted"/>
<evidence type="ECO:0000313" key="2">
    <source>
        <dbReference type="EMBL" id="TKR96489.1"/>
    </source>
</evidence>
<name>A0A4U5PIN7_STECR</name>
<accession>A0A4U5PIN7</accession>
<feature type="compositionally biased region" description="Basic and acidic residues" evidence="1">
    <location>
        <begin position="173"/>
        <end position="182"/>
    </location>
</feature>